<reference evidence="2 4" key="1">
    <citation type="submission" date="2015-05" db="EMBL/GenBank/DDBJ databases">
        <title>Genome assembly of Archangium gephyra DSM 2261.</title>
        <authorList>
            <person name="Sharma G."/>
            <person name="Subramanian S."/>
        </authorList>
    </citation>
    <scope>NUCLEOTIDE SEQUENCE [LARGE SCALE GENOMIC DNA]</scope>
    <source>
        <strain evidence="2 4">DSM 2261</strain>
    </source>
</reference>
<organism evidence="2 4">
    <name type="scientific">Archangium gephyra</name>
    <dbReference type="NCBI Taxonomy" id="48"/>
    <lineage>
        <taxon>Bacteria</taxon>
        <taxon>Pseudomonadati</taxon>
        <taxon>Myxococcota</taxon>
        <taxon>Myxococcia</taxon>
        <taxon>Myxococcales</taxon>
        <taxon>Cystobacterineae</taxon>
        <taxon>Archangiaceae</taxon>
        <taxon>Archangium</taxon>
    </lineage>
</organism>
<sequence length="132" mass="14804">MPVVSLDSRSFGPTLGRPGILLIEWWAKWCSPCRIFGPVFEGMAERYPDITFARVEVNGQPDLVEVMGVQVLPTLMVFRDGFLLLNHVGVLPEPMVEDVIRQARALDMAEVRRKLAEYRASSARVRVGLHGV</sequence>
<dbReference type="EMBL" id="QUMU01000005">
    <property type="protein sequence ID" value="REG31812.1"/>
    <property type="molecule type" value="Genomic_DNA"/>
</dbReference>
<dbReference type="PRINTS" id="PR00421">
    <property type="entry name" value="THIOREDOXIN"/>
</dbReference>
<gene>
    <name evidence="2" type="ORF">AA314_08523</name>
    <name evidence="3" type="ORF">ATI61_105136</name>
</gene>
<dbReference type="Gene3D" id="3.40.30.10">
    <property type="entry name" value="Glutaredoxin"/>
    <property type="match status" value="1"/>
</dbReference>
<accession>A0AAC8TI06</accession>
<dbReference type="PROSITE" id="PS51352">
    <property type="entry name" value="THIOREDOXIN_2"/>
    <property type="match status" value="1"/>
</dbReference>
<evidence type="ECO:0000313" key="4">
    <source>
        <dbReference type="Proteomes" id="UP000035579"/>
    </source>
</evidence>
<dbReference type="AlphaFoldDB" id="A0AAC8TI06"/>
<dbReference type="SUPFAM" id="SSF52833">
    <property type="entry name" value="Thioredoxin-like"/>
    <property type="match status" value="1"/>
</dbReference>
<dbReference type="Proteomes" id="UP000035579">
    <property type="component" value="Chromosome"/>
</dbReference>
<dbReference type="CDD" id="cd02947">
    <property type="entry name" value="TRX_family"/>
    <property type="match status" value="1"/>
</dbReference>
<protein>
    <submittedName>
        <fullName evidence="2 3">Thioredoxin</fullName>
    </submittedName>
</protein>
<evidence type="ECO:0000259" key="1">
    <source>
        <dbReference type="PROSITE" id="PS51352"/>
    </source>
</evidence>
<evidence type="ECO:0000313" key="3">
    <source>
        <dbReference type="EMBL" id="REG31812.1"/>
    </source>
</evidence>
<name>A0AAC8TI06_9BACT</name>
<dbReference type="Proteomes" id="UP000256345">
    <property type="component" value="Unassembled WGS sequence"/>
</dbReference>
<dbReference type="KEGG" id="age:AA314_08523"/>
<keyword evidence="5" id="KW-1185">Reference proteome</keyword>
<dbReference type="EMBL" id="CP011509">
    <property type="protein sequence ID" value="AKJ06897.1"/>
    <property type="molecule type" value="Genomic_DNA"/>
</dbReference>
<dbReference type="GO" id="GO:0005829">
    <property type="term" value="C:cytosol"/>
    <property type="evidence" value="ECO:0007669"/>
    <property type="project" value="TreeGrafter"/>
</dbReference>
<feature type="domain" description="Thioredoxin" evidence="1">
    <location>
        <begin position="1"/>
        <end position="105"/>
    </location>
</feature>
<dbReference type="InterPro" id="IPR013766">
    <property type="entry name" value="Thioredoxin_domain"/>
</dbReference>
<dbReference type="PANTHER" id="PTHR45663">
    <property type="entry name" value="GEO12009P1"/>
    <property type="match status" value="1"/>
</dbReference>
<evidence type="ECO:0000313" key="2">
    <source>
        <dbReference type="EMBL" id="AKJ06897.1"/>
    </source>
</evidence>
<dbReference type="InterPro" id="IPR036249">
    <property type="entry name" value="Thioredoxin-like_sf"/>
</dbReference>
<reference evidence="3 5" key="2">
    <citation type="submission" date="2018-08" db="EMBL/GenBank/DDBJ databases">
        <title>Genomic Encyclopedia of Archaeal and Bacterial Type Strains, Phase II (KMG-II): from individual species to whole genera.</title>
        <authorList>
            <person name="Goeker M."/>
        </authorList>
    </citation>
    <scope>NUCLEOTIDE SEQUENCE [LARGE SCALE GENOMIC DNA]</scope>
    <source>
        <strain evidence="3 5">DSM 2261</strain>
    </source>
</reference>
<evidence type="ECO:0000313" key="5">
    <source>
        <dbReference type="Proteomes" id="UP000256345"/>
    </source>
</evidence>
<dbReference type="RefSeq" id="WP_047860068.1">
    <property type="nucleotide sequence ID" value="NZ_CP011509.1"/>
</dbReference>
<dbReference type="PANTHER" id="PTHR45663:SF40">
    <property type="entry name" value="THIOREDOXIN 2"/>
    <property type="match status" value="1"/>
</dbReference>
<dbReference type="Pfam" id="PF00085">
    <property type="entry name" value="Thioredoxin"/>
    <property type="match status" value="1"/>
</dbReference>
<dbReference type="GO" id="GO:0015035">
    <property type="term" value="F:protein-disulfide reductase activity"/>
    <property type="evidence" value="ECO:0007669"/>
    <property type="project" value="TreeGrafter"/>
</dbReference>
<proteinExistence type="predicted"/>